<evidence type="ECO:0000256" key="2">
    <source>
        <dbReference type="SAM" id="SignalP"/>
    </source>
</evidence>
<protein>
    <submittedName>
        <fullName evidence="4">Aspartic protease</fullName>
    </submittedName>
</protein>
<sequence>MLRSITIALLTVTGAAIAAPLHNSAEQVDTGPTISDNPIRPWMRQKGLLTDEQEALYLTGADTSRYTSAIAWAPLVAWNWVTKGTLNVGNVPAYSGDMIIDHRSTLIIGSHKTVKNWWANVPGSEPCSKKMCETFGFYTFPCSTPPTVTFTFGGHQFPISPEDFSLGPTDDGGTKCFGAIIGSENVPEDAWVIGEKFMKSTYTVFDRSNSRVGFAVPV</sequence>
<evidence type="ECO:0000259" key="3">
    <source>
        <dbReference type="PROSITE" id="PS51767"/>
    </source>
</evidence>
<dbReference type="InterPro" id="IPR033121">
    <property type="entry name" value="PEPTIDASE_A1"/>
</dbReference>
<reference evidence="4 5" key="1">
    <citation type="submission" date="2013-12" db="EMBL/GenBank/DDBJ databases">
        <authorList>
            <person name="Cubeta M."/>
            <person name="Pakala S."/>
            <person name="Fedorova N."/>
            <person name="Thomas E."/>
            <person name="Dean R."/>
            <person name="Jabaji S."/>
            <person name="Neate S."/>
            <person name="Toda T."/>
            <person name="Tavantzis S."/>
            <person name="Vilgalys R."/>
            <person name="Bharathan N."/>
            <person name="Pakala S."/>
            <person name="Losada L.S."/>
            <person name="Zafar N."/>
            <person name="Nierman W."/>
        </authorList>
    </citation>
    <scope>NUCLEOTIDE SEQUENCE [LARGE SCALE GENOMIC DNA]</scope>
    <source>
        <strain evidence="4 5">123E</strain>
    </source>
</reference>
<keyword evidence="5" id="KW-1185">Reference proteome</keyword>
<proteinExistence type="inferred from homology"/>
<keyword evidence="4" id="KW-0645">Protease</keyword>
<dbReference type="PANTHER" id="PTHR47966:SF51">
    <property type="entry name" value="BETA-SITE APP-CLEAVING ENZYME, ISOFORM A-RELATED"/>
    <property type="match status" value="1"/>
</dbReference>
<dbReference type="STRING" id="1423351.A0A074RWM0"/>
<feature type="domain" description="Peptidase A1" evidence="3">
    <location>
        <begin position="1"/>
        <end position="215"/>
    </location>
</feature>
<dbReference type="Proteomes" id="UP000027456">
    <property type="component" value="Unassembled WGS sequence"/>
</dbReference>
<feature type="chain" id="PRO_5001700173" evidence="2">
    <location>
        <begin position="19"/>
        <end position="218"/>
    </location>
</feature>
<evidence type="ECO:0000313" key="5">
    <source>
        <dbReference type="Proteomes" id="UP000027456"/>
    </source>
</evidence>
<keyword evidence="4" id="KW-0378">Hydrolase</keyword>
<keyword evidence="2" id="KW-0732">Signal</keyword>
<organism evidence="4 5">
    <name type="scientific">Rhizoctonia solani 123E</name>
    <dbReference type="NCBI Taxonomy" id="1423351"/>
    <lineage>
        <taxon>Eukaryota</taxon>
        <taxon>Fungi</taxon>
        <taxon>Dikarya</taxon>
        <taxon>Basidiomycota</taxon>
        <taxon>Agaricomycotina</taxon>
        <taxon>Agaricomycetes</taxon>
        <taxon>Cantharellales</taxon>
        <taxon>Ceratobasidiaceae</taxon>
        <taxon>Rhizoctonia</taxon>
    </lineage>
</organism>
<accession>A0A074RWM0</accession>
<dbReference type="AlphaFoldDB" id="A0A074RWM0"/>
<dbReference type="InterPro" id="IPR021109">
    <property type="entry name" value="Peptidase_aspartic_dom_sf"/>
</dbReference>
<dbReference type="OrthoDB" id="15189at2759"/>
<dbReference type="PRINTS" id="PR00792">
    <property type="entry name" value="PEPSIN"/>
</dbReference>
<gene>
    <name evidence="4" type="ORF">V565_064080</name>
</gene>
<dbReference type="SUPFAM" id="SSF50630">
    <property type="entry name" value="Acid proteases"/>
    <property type="match status" value="1"/>
</dbReference>
<dbReference type="PANTHER" id="PTHR47966">
    <property type="entry name" value="BETA-SITE APP-CLEAVING ENZYME, ISOFORM A-RELATED"/>
    <property type="match status" value="1"/>
</dbReference>
<dbReference type="EMBL" id="AZST01000179">
    <property type="protein sequence ID" value="KEP51289.1"/>
    <property type="molecule type" value="Genomic_DNA"/>
</dbReference>
<dbReference type="GO" id="GO:0004190">
    <property type="term" value="F:aspartic-type endopeptidase activity"/>
    <property type="evidence" value="ECO:0007669"/>
    <property type="project" value="InterPro"/>
</dbReference>
<evidence type="ECO:0000313" key="4">
    <source>
        <dbReference type="EMBL" id="KEP51289.1"/>
    </source>
</evidence>
<comment type="caution">
    <text evidence="4">The sequence shown here is derived from an EMBL/GenBank/DDBJ whole genome shotgun (WGS) entry which is preliminary data.</text>
</comment>
<name>A0A074RWM0_9AGAM</name>
<dbReference type="Pfam" id="PF00026">
    <property type="entry name" value="Asp"/>
    <property type="match status" value="1"/>
</dbReference>
<dbReference type="GO" id="GO:0006508">
    <property type="term" value="P:proteolysis"/>
    <property type="evidence" value="ECO:0007669"/>
    <property type="project" value="UniProtKB-KW"/>
</dbReference>
<dbReference type="HOGENOM" id="CLU_013253_6_3_1"/>
<evidence type="ECO:0000256" key="1">
    <source>
        <dbReference type="ARBA" id="ARBA00007447"/>
    </source>
</evidence>
<dbReference type="PROSITE" id="PS51767">
    <property type="entry name" value="PEPTIDASE_A1"/>
    <property type="match status" value="1"/>
</dbReference>
<dbReference type="InterPro" id="IPR001461">
    <property type="entry name" value="Aspartic_peptidase_A1"/>
</dbReference>
<dbReference type="Gene3D" id="2.40.70.10">
    <property type="entry name" value="Acid Proteases"/>
    <property type="match status" value="1"/>
</dbReference>
<comment type="similarity">
    <text evidence="1">Belongs to the peptidase A1 family.</text>
</comment>
<feature type="signal peptide" evidence="2">
    <location>
        <begin position="1"/>
        <end position="18"/>
    </location>
</feature>